<dbReference type="PANTHER" id="PTHR12526">
    <property type="entry name" value="GLYCOSYLTRANSFERASE"/>
    <property type="match status" value="1"/>
</dbReference>
<dbReference type="SUPFAM" id="SSF53756">
    <property type="entry name" value="UDP-Glycosyltransferase/glycogen phosphorylase"/>
    <property type="match status" value="1"/>
</dbReference>
<organism evidence="2 3">
    <name type="scientific">Patulibacter brassicae</name>
    <dbReference type="NCBI Taxonomy" id="1705717"/>
    <lineage>
        <taxon>Bacteria</taxon>
        <taxon>Bacillati</taxon>
        <taxon>Actinomycetota</taxon>
        <taxon>Thermoleophilia</taxon>
        <taxon>Solirubrobacterales</taxon>
        <taxon>Patulibacteraceae</taxon>
        <taxon>Patulibacter</taxon>
    </lineage>
</organism>
<dbReference type="RefSeq" id="WP_319953848.1">
    <property type="nucleotide sequence ID" value="NZ_JAXAVX010000003.1"/>
</dbReference>
<evidence type="ECO:0000313" key="2">
    <source>
        <dbReference type="EMBL" id="MDX8151694.1"/>
    </source>
</evidence>
<reference evidence="2 3" key="1">
    <citation type="submission" date="2023-11" db="EMBL/GenBank/DDBJ databases">
        <authorList>
            <person name="Xu M."/>
            <person name="Jiang T."/>
        </authorList>
    </citation>
    <scope>NUCLEOTIDE SEQUENCE [LARGE SCALE GENOMIC DNA]</scope>
    <source>
        <strain evidence="2 3">SD</strain>
    </source>
</reference>
<evidence type="ECO:0000313" key="3">
    <source>
        <dbReference type="Proteomes" id="UP001277761"/>
    </source>
</evidence>
<dbReference type="Gene3D" id="3.40.50.2000">
    <property type="entry name" value="Glycogen Phosphorylase B"/>
    <property type="match status" value="2"/>
</dbReference>
<keyword evidence="2" id="KW-0328">Glycosyltransferase</keyword>
<dbReference type="EMBL" id="JAXAVX010000003">
    <property type="protein sequence ID" value="MDX8151694.1"/>
    <property type="molecule type" value="Genomic_DNA"/>
</dbReference>
<keyword evidence="2" id="KW-0808">Transferase</keyword>
<dbReference type="Pfam" id="PF13692">
    <property type="entry name" value="Glyco_trans_1_4"/>
    <property type="match status" value="1"/>
</dbReference>
<feature type="region of interest" description="Disordered" evidence="1">
    <location>
        <begin position="348"/>
        <end position="378"/>
    </location>
</feature>
<name>A0ABU4VJ25_9ACTN</name>
<gene>
    <name evidence="2" type="ORF">SK069_08830</name>
</gene>
<dbReference type="CDD" id="cd03801">
    <property type="entry name" value="GT4_PimA-like"/>
    <property type="match status" value="1"/>
</dbReference>
<proteinExistence type="predicted"/>
<dbReference type="GO" id="GO:0016757">
    <property type="term" value="F:glycosyltransferase activity"/>
    <property type="evidence" value="ECO:0007669"/>
    <property type="project" value="UniProtKB-KW"/>
</dbReference>
<keyword evidence="3" id="KW-1185">Reference proteome</keyword>
<comment type="caution">
    <text evidence="2">The sequence shown here is derived from an EMBL/GenBank/DDBJ whole genome shotgun (WGS) entry which is preliminary data.</text>
</comment>
<dbReference type="Proteomes" id="UP001277761">
    <property type="component" value="Unassembled WGS sequence"/>
</dbReference>
<protein>
    <submittedName>
        <fullName evidence="2">Glycosyltransferase family 4 protein</fullName>
        <ecNumber evidence="2">2.4.-.-</ecNumber>
    </submittedName>
</protein>
<accession>A0ABU4VJ25</accession>
<dbReference type="PANTHER" id="PTHR12526:SF635">
    <property type="entry name" value="GLYCOSYL TRANSFERASE GROUP 1"/>
    <property type="match status" value="1"/>
</dbReference>
<dbReference type="EC" id="2.4.-.-" evidence="2"/>
<sequence length="378" mass="39918">MRSLLVVHAVDRPGGAEMALLRAAPLLAERGWRITMTSPSGRRPADAPESVTWRQQPVGGMGRGQGLAALLAYRRFRALAAEHDVTLLNGTVPARLLPALRPPGRPAARIATRVAVHLHDMVERVPRFWDAADVLLADSRACARPVAQRLGREIAVTGCPVDLDPPAIPPPWTPDGRPIVAFVGRIEPRKGPLDLLRAADAITGAAPRTRIVVVGDDPYGSDPAYVRAVERQAGAAGVERWPWQAAGPSLLRHVDVLVVPSRREPFGTVAAEALAAGVPVVASAVDGLVEVVEDGRTGRLVPPGDPVSLAHGVVWALRERLLLGDACRASAQRWSREAVAERIDAALRGAPVPEPESPADALSRAATGHAGAGTPEDA</sequence>
<evidence type="ECO:0000256" key="1">
    <source>
        <dbReference type="SAM" id="MobiDB-lite"/>
    </source>
</evidence>